<evidence type="ECO:0000313" key="2">
    <source>
        <dbReference type="Proteomes" id="UP001732700"/>
    </source>
</evidence>
<organism evidence="1 2">
    <name type="scientific">Avena sativa</name>
    <name type="common">Oat</name>
    <dbReference type="NCBI Taxonomy" id="4498"/>
    <lineage>
        <taxon>Eukaryota</taxon>
        <taxon>Viridiplantae</taxon>
        <taxon>Streptophyta</taxon>
        <taxon>Embryophyta</taxon>
        <taxon>Tracheophyta</taxon>
        <taxon>Spermatophyta</taxon>
        <taxon>Magnoliopsida</taxon>
        <taxon>Liliopsida</taxon>
        <taxon>Poales</taxon>
        <taxon>Poaceae</taxon>
        <taxon>BOP clade</taxon>
        <taxon>Pooideae</taxon>
        <taxon>Poodae</taxon>
        <taxon>Poeae</taxon>
        <taxon>Poeae Chloroplast Group 1 (Aveneae type)</taxon>
        <taxon>Aveninae</taxon>
        <taxon>Avena</taxon>
    </lineage>
</organism>
<protein>
    <submittedName>
        <fullName evidence="1">Uncharacterized protein</fullName>
    </submittedName>
</protein>
<sequence>MLILDGCDGLENIVALGRLPPPIKYFSLDGYGPASQRTPTVELPPIHFRLSTAEDKNDISTSKISLEGCTKLESLFLRGIPNLVEPDLSGTAIKILDFRTMVVQVPRLKRLYLIGCKHLRAIICFQSRFCALIPELELMCIDTRAATLSSRPFIDNSRSFGLQVQMVILDARIAHALKDLLDHSKEVFFNIWITMSPVYDRFVQFEAINKYKISPNSQAILQHLTPAGWYTDVLSMVGDPPMQAFPQPPATRLDIHIEIAEGSCHVESGLKGALGYLMGCFAESLYLHDVLIHAIIPKGEYKWLHLRWCCVERCPKLDTVFPSGSCEFPKLETLWASELLMARWIWSKGSRHGWYTDNTNSFKNLKHLHLHSCPRLHFVLPVWVSSFPSLETLHLIHCGDLVHVFELDGWHPEEIISHGVLFPKLRTIHFHDLPKLQHICDVKMVAPALKTIKIRGCWGLQQLPSVQAPGPGVKKPTIEIEKEVWDALEWDADHRPDHFEAPVHSRYYKKKLPKVSFLR</sequence>
<dbReference type="EnsemblPlants" id="AVESA.00010b.r2.3AG0410740.1">
    <property type="protein sequence ID" value="AVESA.00010b.r2.3AG0410740.1.CDS"/>
    <property type="gene ID" value="AVESA.00010b.r2.3AG0410740"/>
</dbReference>
<proteinExistence type="predicted"/>
<reference evidence="1" key="2">
    <citation type="submission" date="2025-09" db="UniProtKB">
        <authorList>
            <consortium name="EnsemblPlants"/>
        </authorList>
    </citation>
    <scope>IDENTIFICATION</scope>
</reference>
<dbReference type="Proteomes" id="UP001732700">
    <property type="component" value="Chromosome 3A"/>
</dbReference>
<keyword evidence="2" id="KW-1185">Reference proteome</keyword>
<reference evidence="1" key="1">
    <citation type="submission" date="2021-05" db="EMBL/GenBank/DDBJ databases">
        <authorList>
            <person name="Scholz U."/>
            <person name="Mascher M."/>
            <person name="Fiebig A."/>
        </authorList>
    </citation>
    <scope>NUCLEOTIDE SEQUENCE [LARGE SCALE GENOMIC DNA]</scope>
</reference>
<evidence type="ECO:0000313" key="1">
    <source>
        <dbReference type="EnsemblPlants" id="AVESA.00010b.r2.3AG0410740.1.CDS"/>
    </source>
</evidence>
<accession>A0ACD5VD17</accession>
<name>A0ACD5VD17_AVESA</name>